<evidence type="ECO:0000259" key="5">
    <source>
        <dbReference type="PROSITE" id="PS51770"/>
    </source>
</evidence>
<dbReference type="Gene3D" id="3.10.129.10">
    <property type="entry name" value="Hotdog Thioesterase"/>
    <property type="match status" value="1"/>
</dbReference>
<comment type="caution">
    <text evidence="6">The sequence shown here is derived from an EMBL/GenBank/DDBJ whole genome shotgun (WGS) entry which is preliminary data.</text>
</comment>
<dbReference type="SUPFAM" id="SSF54637">
    <property type="entry name" value="Thioesterase/thiol ester dehydrase-isomerase"/>
    <property type="match status" value="1"/>
</dbReference>
<dbReference type="PROSITE" id="PS51770">
    <property type="entry name" value="HOTDOG_ACOT"/>
    <property type="match status" value="1"/>
</dbReference>
<evidence type="ECO:0000313" key="6">
    <source>
        <dbReference type="EMBL" id="VVE70787.1"/>
    </source>
</evidence>
<sequence>MAHARHAMSHPLCASSASARLQIVRSTLRGMTQKAPTEVTRRDSWDDPRPDGHGQDGSNRSIIAHPRRRDILPRPDTIHPPPITRTMTVPQNPNDRSEITFRFLAEPAAVNFGGKVHGGSLMKWIDEVAYACAATWSGRYCVTVSVGNIRFRRPILVGNLVELRARIVATGRTSMHIHVSVHAGDPKWGELRQTTDCLMVFVAVDESNHPVSVPSFEPKTEEQKALAKYAMDVKAALDAIVELKPENVAG</sequence>
<reference evidence="6 7" key="1">
    <citation type="submission" date="2019-08" db="EMBL/GenBank/DDBJ databases">
        <authorList>
            <person name="Peeters C."/>
        </authorList>
    </citation>
    <scope>NUCLEOTIDE SEQUENCE [LARGE SCALE GENOMIC DNA]</scope>
    <source>
        <strain evidence="6 7">LMG 31119</strain>
    </source>
</reference>
<feature type="compositionally biased region" description="Polar residues" evidence="4">
    <location>
        <begin position="85"/>
        <end position="94"/>
    </location>
</feature>
<dbReference type="Pfam" id="PF03061">
    <property type="entry name" value="4HBT"/>
    <property type="match status" value="1"/>
</dbReference>
<name>A0ABY6WN97_9BURK</name>
<evidence type="ECO:0000256" key="2">
    <source>
        <dbReference type="ARBA" id="ARBA00022801"/>
    </source>
</evidence>
<dbReference type="InterPro" id="IPR033120">
    <property type="entry name" value="HOTDOG_ACOT"/>
</dbReference>
<keyword evidence="2 3" id="KW-0378">Hydrolase</keyword>
<feature type="compositionally biased region" description="Basic and acidic residues" evidence="4">
    <location>
        <begin position="39"/>
        <end position="54"/>
    </location>
</feature>
<dbReference type="InterPro" id="IPR006683">
    <property type="entry name" value="Thioestr_dom"/>
</dbReference>
<evidence type="ECO:0000256" key="1">
    <source>
        <dbReference type="ARBA" id="ARBA00010458"/>
    </source>
</evidence>
<dbReference type="PANTHER" id="PTHR11049:SF16">
    <property type="entry name" value="PROTEIN VDLD"/>
    <property type="match status" value="1"/>
</dbReference>
<dbReference type="Proteomes" id="UP000361468">
    <property type="component" value="Unassembled WGS sequence"/>
</dbReference>
<comment type="similarity">
    <text evidence="1">Belongs to the acyl coenzyme A hydrolase family.</text>
</comment>
<proteinExistence type="inferred from homology"/>
<gene>
    <name evidence="6" type="ORF">PPN31119_03715</name>
</gene>
<evidence type="ECO:0000313" key="7">
    <source>
        <dbReference type="Proteomes" id="UP000361468"/>
    </source>
</evidence>
<evidence type="ECO:0000256" key="4">
    <source>
        <dbReference type="SAM" id="MobiDB-lite"/>
    </source>
</evidence>
<dbReference type="CDD" id="cd03442">
    <property type="entry name" value="BFIT_BACH"/>
    <property type="match status" value="1"/>
</dbReference>
<dbReference type="InterPro" id="IPR029069">
    <property type="entry name" value="HotDog_dom_sf"/>
</dbReference>
<organism evidence="6 7">
    <name type="scientific">Pandoraea pnomenusa</name>
    <dbReference type="NCBI Taxonomy" id="93220"/>
    <lineage>
        <taxon>Bacteria</taxon>
        <taxon>Pseudomonadati</taxon>
        <taxon>Pseudomonadota</taxon>
        <taxon>Betaproteobacteria</taxon>
        <taxon>Burkholderiales</taxon>
        <taxon>Burkholderiaceae</taxon>
        <taxon>Pandoraea</taxon>
    </lineage>
</organism>
<dbReference type="GO" id="GO:0016787">
    <property type="term" value="F:hydrolase activity"/>
    <property type="evidence" value="ECO:0007669"/>
    <property type="project" value="UniProtKB-KW"/>
</dbReference>
<accession>A0ABY6WN97</accession>
<evidence type="ECO:0000256" key="3">
    <source>
        <dbReference type="PROSITE-ProRule" id="PRU01106"/>
    </source>
</evidence>
<keyword evidence="7" id="KW-1185">Reference proteome</keyword>
<dbReference type="InterPro" id="IPR040170">
    <property type="entry name" value="Cytosol_ACT"/>
</dbReference>
<protein>
    <submittedName>
        <fullName evidence="6">Acyl-CoA hydrolase</fullName>
    </submittedName>
</protein>
<feature type="domain" description="HotDog ACOT-type" evidence="5">
    <location>
        <begin position="95"/>
        <end position="207"/>
    </location>
</feature>
<dbReference type="EMBL" id="CABPSO010000014">
    <property type="protein sequence ID" value="VVE70787.1"/>
    <property type="molecule type" value="Genomic_DNA"/>
</dbReference>
<feature type="region of interest" description="Disordered" evidence="4">
    <location>
        <begin position="27"/>
        <end position="94"/>
    </location>
</feature>
<dbReference type="PANTHER" id="PTHR11049">
    <property type="entry name" value="ACYL COENZYME A THIOESTER HYDROLASE"/>
    <property type="match status" value="1"/>
</dbReference>